<dbReference type="EMBL" id="JAUFPU010000018">
    <property type="protein sequence ID" value="MDN3577789.1"/>
    <property type="molecule type" value="Genomic_DNA"/>
</dbReference>
<proteinExistence type="predicted"/>
<feature type="region of interest" description="Disordered" evidence="4">
    <location>
        <begin position="280"/>
        <end position="310"/>
    </location>
</feature>
<keyword evidence="2" id="KW-0808">Transferase</keyword>
<evidence type="ECO:0000256" key="3">
    <source>
        <dbReference type="ARBA" id="ARBA00022691"/>
    </source>
</evidence>
<organism evidence="6 7">
    <name type="scientific">Chitinimonas viridis</name>
    <dbReference type="NCBI Taxonomy" id="664880"/>
    <lineage>
        <taxon>Bacteria</taxon>
        <taxon>Pseudomonadati</taxon>
        <taxon>Pseudomonadota</taxon>
        <taxon>Betaproteobacteria</taxon>
        <taxon>Neisseriales</taxon>
        <taxon>Chitinibacteraceae</taxon>
        <taxon>Chitinimonas</taxon>
    </lineage>
</organism>
<feature type="compositionally biased region" description="Basic residues" evidence="4">
    <location>
        <begin position="297"/>
        <end position="306"/>
    </location>
</feature>
<protein>
    <submittedName>
        <fullName evidence="6">CheR family methyltransferase</fullName>
    </submittedName>
</protein>
<dbReference type="Proteomes" id="UP001180081">
    <property type="component" value="Unassembled WGS sequence"/>
</dbReference>
<dbReference type="InterPro" id="IPR011990">
    <property type="entry name" value="TPR-like_helical_dom_sf"/>
</dbReference>
<evidence type="ECO:0000313" key="7">
    <source>
        <dbReference type="Proteomes" id="UP001180081"/>
    </source>
</evidence>
<reference evidence="6" key="1">
    <citation type="journal article" date="2014" name="Int. J. Syst. Evol. Microbiol.">
        <title>Complete genome of a new Firmicutes species belonging to the dominant human colonic microbiota ('Ruminococcus bicirculans') reveals two chromosomes and a selective capacity to utilize plant glucans.</title>
        <authorList>
            <consortium name="NISC Comparative Sequencing Program"/>
            <person name="Wegmann U."/>
            <person name="Louis P."/>
            <person name="Goesmann A."/>
            <person name="Henrissat B."/>
            <person name="Duncan S.H."/>
            <person name="Flint H.J."/>
        </authorList>
    </citation>
    <scope>NUCLEOTIDE SEQUENCE</scope>
    <source>
        <strain evidence="6">CECT 7703</strain>
    </source>
</reference>
<dbReference type="SMART" id="SM00138">
    <property type="entry name" value="MeTrc"/>
    <property type="match status" value="1"/>
</dbReference>
<dbReference type="SUPFAM" id="SSF53335">
    <property type="entry name" value="S-adenosyl-L-methionine-dependent methyltransferases"/>
    <property type="match status" value="1"/>
</dbReference>
<gene>
    <name evidence="6" type="ORF">QWZ03_13530</name>
</gene>
<reference evidence="6" key="2">
    <citation type="submission" date="2023-06" db="EMBL/GenBank/DDBJ databases">
        <authorList>
            <person name="Lucena T."/>
            <person name="Sun Q."/>
        </authorList>
    </citation>
    <scope>NUCLEOTIDE SEQUENCE</scope>
    <source>
        <strain evidence="6">CECT 7703</strain>
    </source>
</reference>
<dbReference type="PRINTS" id="PR00996">
    <property type="entry name" value="CHERMTFRASE"/>
</dbReference>
<evidence type="ECO:0000313" key="6">
    <source>
        <dbReference type="EMBL" id="MDN3577789.1"/>
    </source>
</evidence>
<dbReference type="SUPFAM" id="SSF48452">
    <property type="entry name" value="TPR-like"/>
    <property type="match status" value="1"/>
</dbReference>
<evidence type="ECO:0000256" key="2">
    <source>
        <dbReference type="ARBA" id="ARBA00022679"/>
    </source>
</evidence>
<comment type="caution">
    <text evidence="6">The sequence shown here is derived from an EMBL/GenBank/DDBJ whole genome shotgun (WGS) entry which is preliminary data.</text>
</comment>
<dbReference type="InterPro" id="IPR000780">
    <property type="entry name" value="CheR_MeTrfase"/>
</dbReference>
<evidence type="ECO:0000256" key="1">
    <source>
        <dbReference type="ARBA" id="ARBA00022603"/>
    </source>
</evidence>
<dbReference type="Gene3D" id="1.25.40.10">
    <property type="entry name" value="Tetratricopeptide repeat domain"/>
    <property type="match status" value="1"/>
</dbReference>
<dbReference type="GO" id="GO:0032259">
    <property type="term" value="P:methylation"/>
    <property type="evidence" value="ECO:0007669"/>
    <property type="project" value="UniProtKB-KW"/>
</dbReference>
<feature type="domain" description="CheR-type methyltransferase" evidence="5">
    <location>
        <begin position="27"/>
        <end position="252"/>
    </location>
</feature>
<dbReference type="InterPro" id="IPR050903">
    <property type="entry name" value="Bact_Chemotaxis_MeTrfase"/>
</dbReference>
<evidence type="ECO:0000256" key="4">
    <source>
        <dbReference type="SAM" id="MobiDB-lite"/>
    </source>
</evidence>
<dbReference type="Gene3D" id="3.40.50.150">
    <property type="entry name" value="Vaccinia Virus protein VP39"/>
    <property type="match status" value="1"/>
</dbReference>
<dbReference type="PANTHER" id="PTHR24422:SF19">
    <property type="entry name" value="CHEMOTAXIS PROTEIN METHYLTRANSFERASE"/>
    <property type="match status" value="1"/>
</dbReference>
<accession>A0ABT8B6Y6</accession>
<dbReference type="RefSeq" id="WP_290333202.1">
    <property type="nucleotide sequence ID" value="NZ_JAUFPU010000018.1"/>
</dbReference>
<keyword evidence="7" id="KW-1185">Reference proteome</keyword>
<dbReference type="PROSITE" id="PS50123">
    <property type="entry name" value="CHER"/>
    <property type="match status" value="1"/>
</dbReference>
<sequence length="457" mass="49442">MHTTDRPIVPEHQDATTALAQRIATELGLDFFDSRQTRLRSALQQARLTTADAGTLPLTTLLPHLVVGETYFQRDPETWQALQQDILQPLLQGRSLAGERSLRIWSAACCTGEEAYTLLFCLADLLGPALDDWQLTLLATDINPAFIAHAQAGWYGDYAFRQSTPAWRGRYFTREGKGWRVTPPWRSRIRFAVHNLALHDYSVAGPAAQGYDLILCRNVLMYLTPLATSLALQQLQAQLAPEGLLLLAAAEAGLAQSAGFGGRMLGLGYGIAHESAAVRPAPPPALATPAPQPPHRAPPHAHKPHSKPQVEPPVLAVAASTPPPATYEDYLSLAQAQANRGELGAAGASCQQAIPLAPLRLEAYWLLALTLDAASRPEATLAVLDKLAYLAPDLAMAPYLASQLYLRLGQTEQAERQRQHCLHLLAGQDEQALVTMGDGMSVAQLRQLCLSLGALPS</sequence>
<dbReference type="PANTHER" id="PTHR24422">
    <property type="entry name" value="CHEMOTAXIS PROTEIN METHYLTRANSFERASE"/>
    <property type="match status" value="1"/>
</dbReference>
<keyword evidence="3" id="KW-0949">S-adenosyl-L-methionine</keyword>
<name>A0ABT8B6Y6_9NEIS</name>
<evidence type="ECO:0000259" key="5">
    <source>
        <dbReference type="PROSITE" id="PS50123"/>
    </source>
</evidence>
<dbReference type="InterPro" id="IPR029063">
    <property type="entry name" value="SAM-dependent_MTases_sf"/>
</dbReference>
<dbReference type="Pfam" id="PF01739">
    <property type="entry name" value="CheR"/>
    <property type="match status" value="1"/>
</dbReference>
<dbReference type="GO" id="GO:0008168">
    <property type="term" value="F:methyltransferase activity"/>
    <property type="evidence" value="ECO:0007669"/>
    <property type="project" value="UniProtKB-KW"/>
</dbReference>
<dbReference type="InterPro" id="IPR022642">
    <property type="entry name" value="CheR_C"/>
</dbReference>
<keyword evidence="1 6" id="KW-0489">Methyltransferase</keyword>
<feature type="compositionally biased region" description="Pro residues" evidence="4">
    <location>
        <begin position="280"/>
        <end position="296"/>
    </location>
</feature>